<comment type="caution">
    <text evidence="2">The sequence shown here is derived from an EMBL/GenBank/DDBJ whole genome shotgun (WGS) entry which is preliminary data.</text>
</comment>
<gene>
    <name evidence="2" type="ORF">AAE02nite_18780</name>
</gene>
<dbReference type="EMBL" id="BJYS01000013">
    <property type="protein sequence ID" value="GEO04214.1"/>
    <property type="molecule type" value="Genomic_DNA"/>
</dbReference>
<evidence type="ECO:0000313" key="3">
    <source>
        <dbReference type="Proteomes" id="UP000321532"/>
    </source>
</evidence>
<name>A0A512AWZ2_9BACT</name>
<feature type="domain" description="3-keto-alpha-glucoside-1,2-lyase/3-keto-2-hydroxy-glucal hydratase" evidence="1">
    <location>
        <begin position="27"/>
        <end position="208"/>
    </location>
</feature>
<dbReference type="GO" id="GO:0016787">
    <property type="term" value="F:hydrolase activity"/>
    <property type="evidence" value="ECO:0007669"/>
    <property type="project" value="InterPro"/>
</dbReference>
<protein>
    <recommendedName>
        <fullName evidence="1">3-keto-alpha-glucoside-1,2-lyase/3-keto-2-hydroxy-glucal hydratase domain-containing protein</fullName>
    </recommendedName>
</protein>
<dbReference type="OrthoDB" id="929868at2"/>
<evidence type="ECO:0000313" key="2">
    <source>
        <dbReference type="EMBL" id="GEO04214.1"/>
    </source>
</evidence>
<dbReference type="Gene3D" id="2.60.120.560">
    <property type="entry name" value="Exo-inulinase, domain 1"/>
    <property type="match status" value="1"/>
</dbReference>
<dbReference type="Proteomes" id="UP000321532">
    <property type="component" value="Unassembled WGS sequence"/>
</dbReference>
<dbReference type="Pfam" id="PF06439">
    <property type="entry name" value="3keto-disac_hyd"/>
    <property type="match status" value="1"/>
</dbReference>
<reference evidence="2 3" key="1">
    <citation type="submission" date="2019-07" db="EMBL/GenBank/DDBJ databases">
        <title>Whole genome shotgun sequence of Adhaeribacter aerolatus NBRC 106133.</title>
        <authorList>
            <person name="Hosoyama A."/>
            <person name="Uohara A."/>
            <person name="Ohji S."/>
            <person name="Ichikawa N."/>
        </authorList>
    </citation>
    <scope>NUCLEOTIDE SEQUENCE [LARGE SCALE GENOMIC DNA]</scope>
    <source>
        <strain evidence="2 3">NBRC 106133</strain>
    </source>
</reference>
<dbReference type="AlphaFoldDB" id="A0A512AWZ2"/>
<dbReference type="RefSeq" id="WP_146897486.1">
    <property type="nucleotide sequence ID" value="NZ_BJYS01000013.1"/>
</dbReference>
<proteinExistence type="predicted"/>
<keyword evidence="3" id="KW-1185">Reference proteome</keyword>
<dbReference type="InterPro" id="IPR010496">
    <property type="entry name" value="AL/BT2_dom"/>
</dbReference>
<accession>A0A512AWZ2</accession>
<sequence>MRYLFFCLVIFITGNFDFISPPKPKQIRLFDGKTFKGWTGDTLRTWRIQNGVLVGGSLTEKVPHNEFIATTKSYSNYILRLKFKLTGTEGFINGGVQFHSRRIANPSYEMVGYQADIGEGYWGSLYDESRRNKLLATPNPAQIKKLLRPNDWNDYEIHTEGRRIRIKLNGEQTVDYTEEDLTVPQVGLIALQTHGGGKVEVYYKDIVLEELPQKNRRQ</sequence>
<evidence type="ECO:0000259" key="1">
    <source>
        <dbReference type="Pfam" id="PF06439"/>
    </source>
</evidence>
<organism evidence="2 3">
    <name type="scientific">Adhaeribacter aerolatus</name>
    <dbReference type="NCBI Taxonomy" id="670289"/>
    <lineage>
        <taxon>Bacteria</taxon>
        <taxon>Pseudomonadati</taxon>
        <taxon>Bacteroidota</taxon>
        <taxon>Cytophagia</taxon>
        <taxon>Cytophagales</taxon>
        <taxon>Hymenobacteraceae</taxon>
        <taxon>Adhaeribacter</taxon>
    </lineage>
</organism>